<keyword evidence="7" id="KW-0032">Aminotransferase</keyword>
<evidence type="ECO:0000256" key="4">
    <source>
        <dbReference type="RuleBase" id="RU004075"/>
    </source>
</evidence>
<protein>
    <submittedName>
        <fullName evidence="7">Aminotransferase class V</fullName>
    </submittedName>
</protein>
<accession>A0A560JED6</accession>
<keyword evidence="2" id="KW-0663">Pyridoxal phosphate</keyword>
<comment type="cofactor">
    <cofactor evidence="1 5">
        <name>pyridoxal 5'-phosphate</name>
        <dbReference type="ChEBI" id="CHEBI:597326"/>
    </cofactor>
</comment>
<keyword evidence="7" id="KW-0808">Transferase</keyword>
<dbReference type="PANTHER" id="PTHR43586:SF8">
    <property type="entry name" value="CYSTEINE DESULFURASE 1, CHLOROPLASTIC"/>
    <property type="match status" value="1"/>
</dbReference>
<gene>
    <name evidence="7" type="ORF">FBZ95_109169</name>
</gene>
<evidence type="ECO:0000259" key="6">
    <source>
        <dbReference type="Pfam" id="PF00266"/>
    </source>
</evidence>
<dbReference type="InterPro" id="IPR015424">
    <property type="entry name" value="PyrdxlP-dep_Trfase"/>
</dbReference>
<dbReference type="GO" id="GO:0031071">
    <property type="term" value="F:cysteine desulfurase activity"/>
    <property type="evidence" value="ECO:0007669"/>
    <property type="project" value="UniProtKB-EC"/>
</dbReference>
<organism evidence="7 8">
    <name type="scientific">Bradyrhizobium sacchari</name>
    <dbReference type="NCBI Taxonomy" id="1399419"/>
    <lineage>
        <taxon>Bacteria</taxon>
        <taxon>Pseudomonadati</taxon>
        <taxon>Pseudomonadota</taxon>
        <taxon>Alphaproteobacteria</taxon>
        <taxon>Hyphomicrobiales</taxon>
        <taxon>Nitrobacteraceae</taxon>
        <taxon>Bradyrhizobium</taxon>
    </lineage>
</organism>
<dbReference type="PROSITE" id="PS00595">
    <property type="entry name" value="AA_TRANSFER_CLASS_5"/>
    <property type="match status" value="1"/>
</dbReference>
<dbReference type="Pfam" id="PF00266">
    <property type="entry name" value="Aminotran_5"/>
    <property type="match status" value="1"/>
</dbReference>
<dbReference type="EMBL" id="VITW01000009">
    <property type="protein sequence ID" value="TWB69573.1"/>
    <property type="molecule type" value="Genomic_DNA"/>
</dbReference>
<dbReference type="PANTHER" id="PTHR43586">
    <property type="entry name" value="CYSTEINE DESULFURASE"/>
    <property type="match status" value="1"/>
</dbReference>
<comment type="similarity">
    <text evidence="4">Belongs to the class-V pyridoxal-phosphate-dependent aminotransferase family.</text>
</comment>
<dbReference type="InterPro" id="IPR015421">
    <property type="entry name" value="PyrdxlP-dep_Trfase_major"/>
</dbReference>
<comment type="caution">
    <text evidence="7">The sequence shown here is derived from an EMBL/GenBank/DDBJ whole genome shotgun (WGS) entry which is preliminary data.</text>
</comment>
<evidence type="ECO:0000256" key="3">
    <source>
        <dbReference type="ARBA" id="ARBA00050776"/>
    </source>
</evidence>
<name>A0A560JED6_9BRAD</name>
<dbReference type="GO" id="GO:0008483">
    <property type="term" value="F:transaminase activity"/>
    <property type="evidence" value="ECO:0007669"/>
    <property type="project" value="UniProtKB-KW"/>
</dbReference>
<dbReference type="SUPFAM" id="SSF53383">
    <property type="entry name" value="PLP-dependent transferases"/>
    <property type="match status" value="1"/>
</dbReference>
<evidence type="ECO:0000256" key="5">
    <source>
        <dbReference type="RuleBase" id="RU004504"/>
    </source>
</evidence>
<evidence type="ECO:0000313" key="7">
    <source>
        <dbReference type="EMBL" id="TWB69573.1"/>
    </source>
</evidence>
<dbReference type="InterPro" id="IPR000192">
    <property type="entry name" value="Aminotrans_V_dom"/>
</dbReference>
<evidence type="ECO:0000256" key="1">
    <source>
        <dbReference type="ARBA" id="ARBA00001933"/>
    </source>
</evidence>
<dbReference type="InterPro" id="IPR020578">
    <property type="entry name" value="Aminotrans_V_PyrdxlP_BS"/>
</dbReference>
<dbReference type="AlphaFoldDB" id="A0A560JED6"/>
<reference evidence="7 8" key="1">
    <citation type="submission" date="2019-06" db="EMBL/GenBank/DDBJ databases">
        <title>Genomic Encyclopedia of Type Strains, Phase IV (KMG-V): Genome sequencing to study the core and pangenomes of soil and plant-associated prokaryotes.</title>
        <authorList>
            <person name="Whitman W."/>
        </authorList>
    </citation>
    <scope>NUCLEOTIDE SEQUENCE [LARGE SCALE GENOMIC DNA]</scope>
    <source>
        <strain evidence="7 8">BR 10556</strain>
    </source>
</reference>
<dbReference type="STRING" id="1399419.A5906_12690"/>
<evidence type="ECO:0000256" key="2">
    <source>
        <dbReference type="ARBA" id="ARBA00022898"/>
    </source>
</evidence>
<evidence type="ECO:0000313" key="8">
    <source>
        <dbReference type="Proteomes" id="UP000315914"/>
    </source>
</evidence>
<feature type="domain" description="Aminotransferase class V" evidence="6">
    <location>
        <begin position="1"/>
        <end position="106"/>
    </location>
</feature>
<dbReference type="Proteomes" id="UP000315914">
    <property type="component" value="Unassembled WGS sequence"/>
</dbReference>
<keyword evidence="8" id="KW-1185">Reference proteome</keyword>
<proteinExistence type="inferred from homology"/>
<sequence>MLVDGSQGYVLTADVCDIDCDFYVMTGHKLFGPTGIGVLCGKSAHLASIPPFDGGVDMIREVSRSGAIHGNPPHRFEAGTPPIVEAIALGADIDCIDSIGERQIRRQ</sequence>
<dbReference type="Gene3D" id="3.40.640.10">
    <property type="entry name" value="Type I PLP-dependent aspartate aminotransferase-like (Major domain)"/>
    <property type="match status" value="1"/>
</dbReference>
<comment type="catalytic activity">
    <reaction evidence="3">
        <text>(sulfur carrier)-H + L-cysteine = (sulfur carrier)-SH + L-alanine</text>
        <dbReference type="Rhea" id="RHEA:43892"/>
        <dbReference type="Rhea" id="RHEA-COMP:14737"/>
        <dbReference type="Rhea" id="RHEA-COMP:14739"/>
        <dbReference type="ChEBI" id="CHEBI:29917"/>
        <dbReference type="ChEBI" id="CHEBI:35235"/>
        <dbReference type="ChEBI" id="CHEBI:57972"/>
        <dbReference type="ChEBI" id="CHEBI:64428"/>
        <dbReference type="EC" id="2.8.1.7"/>
    </reaction>
</comment>